<dbReference type="InterPro" id="IPR013321">
    <property type="entry name" value="Arc_rbn_hlx_hlx"/>
</dbReference>
<proteinExistence type="predicted"/>
<gene>
    <name evidence="1" type="ORF">IRI77_37660</name>
</gene>
<dbReference type="InterPro" id="IPR010985">
    <property type="entry name" value="Ribbon_hlx_hlx"/>
</dbReference>
<organism evidence="1 2">
    <name type="scientific">Paludibaculum fermentans</name>
    <dbReference type="NCBI Taxonomy" id="1473598"/>
    <lineage>
        <taxon>Bacteria</taxon>
        <taxon>Pseudomonadati</taxon>
        <taxon>Acidobacteriota</taxon>
        <taxon>Terriglobia</taxon>
        <taxon>Bryobacterales</taxon>
        <taxon>Bryobacteraceae</taxon>
        <taxon>Paludibaculum</taxon>
    </lineage>
</organism>
<dbReference type="KEGG" id="pfer:IRI77_37660"/>
<sequence length="101" mass="11282">MGKRVDEPKVSPFDALRIARLAKVTPDVQTVEQLDIQTVKQPDVPAAGLAKSRDPRYVKFTTYIPRDMHLRAKSRLVGQGRELSDLVAELLDGWLAKQVDG</sequence>
<geneLocation type="plasmid" evidence="1 2">
    <name>pPfer1</name>
</geneLocation>
<dbReference type="GO" id="GO:0006355">
    <property type="term" value="P:regulation of DNA-templated transcription"/>
    <property type="evidence" value="ECO:0007669"/>
    <property type="project" value="InterPro"/>
</dbReference>
<dbReference type="EMBL" id="CP063850">
    <property type="protein sequence ID" value="QOY92322.1"/>
    <property type="molecule type" value="Genomic_DNA"/>
</dbReference>
<name>A0A7S7NYW6_PALFE</name>
<dbReference type="RefSeq" id="WP_194453976.1">
    <property type="nucleotide sequence ID" value="NZ_CP063850.1"/>
</dbReference>
<dbReference type="Proteomes" id="UP000593892">
    <property type="component" value="Plasmid pPfer1"/>
</dbReference>
<dbReference type="Gene3D" id="1.10.1220.10">
    <property type="entry name" value="Met repressor-like"/>
    <property type="match status" value="1"/>
</dbReference>
<reference evidence="1 2" key="1">
    <citation type="submission" date="2020-10" db="EMBL/GenBank/DDBJ databases">
        <title>Complete genome sequence of Paludibaculum fermentans P105T, a facultatively anaerobic acidobacterium capable of dissimilatory Fe(III) reduction.</title>
        <authorList>
            <person name="Dedysh S.N."/>
            <person name="Beletsky A.V."/>
            <person name="Kulichevskaya I.S."/>
            <person name="Mardanov A.V."/>
            <person name="Ravin N.V."/>
        </authorList>
    </citation>
    <scope>NUCLEOTIDE SEQUENCE [LARGE SCALE GENOMIC DNA]</scope>
    <source>
        <strain evidence="1 2">P105</strain>
        <plasmid evidence="1 2">pPfer1</plasmid>
    </source>
</reference>
<accession>A0A7S7NYW6</accession>
<dbReference type="SUPFAM" id="SSF47598">
    <property type="entry name" value="Ribbon-helix-helix"/>
    <property type="match status" value="1"/>
</dbReference>
<evidence type="ECO:0000313" key="1">
    <source>
        <dbReference type="EMBL" id="QOY92322.1"/>
    </source>
</evidence>
<keyword evidence="1" id="KW-0614">Plasmid</keyword>
<evidence type="ECO:0000313" key="2">
    <source>
        <dbReference type="Proteomes" id="UP000593892"/>
    </source>
</evidence>
<keyword evidence="2" id="KW-1185">Reference proteome</keyword>
<dbReference type="AlphaFoldDB" id="A0A7S7NYW6"/>
<protein>
    <submittedName>
        <fullName evidence="1">Uncharacterized protein</fullName>
    </submittedName>
</protein>